<keyword evidence="3" id="KW-1185">Reference proteome</keyword>
<protein>
    <recommendedName>
        <fullName evidence="4">RDD family protein</fullName>
    </recommendedName>
</protein>
<evidence type="ECO:0000313" key="3">
    <source>
        <dbReference type="Proteomes" id="UP000703038"/>
    </source>
</evidence>
<accession>A0ABS2KRX7</accession>
<evidence type="ECO:0000256" key="1">
    <source>
        <dbReference type="SAM" id="Phobius"/>
    </source>
</evidence>
<dbReference type="EMBL" id="JAFBBK010000001">
    <property type="protein sequence ID" value="MBM7414648.1"/>
    <property type="molecule type" value="Genomic_DNA"/>
</dbReference>
<keyword evidence="1" id="KW-0812">Transmembrane</keyword>
<comment type="caution">
    <text evidence="2">The sequence shown here is derived from an EMBL/GenBank/DDBJ whole genome shotgun (WGS) entry which is preliminary data.</text>
</comment>
<feature type="transmembrane region" description="Helical" evidence="1">
    <location>
        <begin position="33"/>
        <end position="53"/>
    </location>
</feature>
<dbReference type="RefSeq" id="WP_204867498.1">
    <property type="nucleotide sequence ID" value="NZ_JAFBBK010000001.1"/>
</dbReference>
<keyword evidence="1" id="KW-0472">Membrane</keyword>
<sequence length="79" mass="8758">MSRVPPQPMFLESGARYRVRVFLGDFVNFTLGLVYYVACATLGVLAVGVDAVLRTHLYDAFIALVERIDHGKETVVEPS</sequence>
<name>A0ABS2KRX7_9NOCA</name>
<proteinExistence type="predicted"/>
<evidence type="ECO:0008006" key="4">
    <source>
        <dbReference type="Google" id="ProtNLM"/>
    </source>
</evidence>
<organism evidence="2 3">
    <name type="scientific">Rhodococcoides corynebacterioides</name>
    <dbReference type="NCBI Taxonomy" id="53972"/>
    <lineage>
        <taxon>Bacteria</taxon>
        <taxon>Bacillati</taxon>
        <taxon>Actinomycetota</taxon>
        <taxon>Actinomycetes</taxon>
        <taxon>Mycobacteriales</taxon>
        <taxon>Nocardiaceae</taxon>
        <taxon>Rhodococcoides</taxon>
    </lineage>
</organism>
<gene>
    <name evidence="2" type="ORF">JOE42_001381</name>
</gene>
<reference evidence="2 3" key="1">
    <citation type="submission" date="2021-01" db="EMBL/GenBank/DDBJ databases">
        <title>Genomics of switchgrass bacterial isolates.</title>
        <authorList>
            <person name="Shade A."/>
        </authorList>
    </citation>
    <scope>NUCLEOTIDE SEQUENCE [LARGE SCALE GENOMIC DNA]</scope>
    <source>
        <strain evidence="2 3">PvP111</strain>
    </source>
</reference>
<keyword evidence="1" id="KW-1133">Transmembrane helix</keyword>
<evidence type="ECO:0000313" key="2">
    <source>
        <dbReference type="EMBL" id="MBM7414648.1"/>
    </source>
</evidence>
<dbReference type="Proteomes" id="UP000703038">
    <property type="component" value="Unassembled WGS sequence"/>
</dbReference>